<evidence type="ECO:0000313" key="1">
    <source>
        <dbReference type="EMBL" id="SIR44742.1"/>
    </source>
</evidence>
<proteinExistence type="predicted"/>
<dbReference type="AlphaFoldDB" id="A0A8G2FHM0"/>
<evidence type="ECO:0000313" key="2">
    <source>
        <dbReference type="Proteomes" id="UP000186308"/>
    </source>
</evidence>
<dbReference type="OrthoDB" id="582619at2"/>
<evidence type="ECO:0008006" key="3">
    <source>
        <dbReference type="Google" id="ProtNLM"/>
    </source>
</evidence>
<accession>A0A8G2FHM0</accession>
<sequence length="132" mass="14263">MADHTTSTRSDKGQGGFLAEVFSPSGDIQLDRFTQLLRVTKTDLAFSIGLSREAISKSARFNAPATQARLRETAEILNRILPWCGSVPQAFSWFRSQPIPAFGGITSEDLVRSGRIADLKDYLAGLAAGGFA</sequence>
<dbReference type="Proteomes" id="UP000186308">
    <property type="component" value="Unassembled WGS sequence"/>
</dbReference>
<comment type="caution">
    <text evidence="1">The sequence shown here is derived from an EMBL/GenBank/DDBJ whole genome shotgun (WGS) entry which is preliminary data.</text>
</comment>
<gene>
    <name evidence="1" type="ORF">SAMN05421828_13328</name>
</gene>
<dbReference type="EMBL" id="FTNE01000033">
    <property type="protein sequence ID" value="SIR44742.1"/>
    <property type="molecule type" value="Genomic_DNA"/>
</dbReference>
<protein>
    <recommendedName>
        <fullName evidence="3">Antitoxin Xre/MbcA/ParS-like toxin-binding domain-containing protein</fullName>
    </recommendedName>
</protein>
<keyword evidence="2" id="KW-1185">Reference proteome</keyword>
<reference evidence="1 2" key="1">
    <citation type="submission" date="2017-01" db="EMBL/GenBank/DDBJ databases">
        <authorList>
            <person name="Varghese N."/>
            <person name="Submissions S."/>
        </authorList>
    </citation>
    <scope>NUCLEOTIDE SEQUENCE [LARGE SCALE GENOMIC DNA]</scope>
    <source>
        <strain evidence="1 2">ATCC 35905</strain>
    </source>
</reference>
<organism evidence="1 2">
    <name type="scientific">Acidiphilium rubrum</name>
    <dbReference type="NCBI Taxonomy" id="526"/>
    <lineage>
        <taxon>Bacteria</taxon>
        <taxon>Pseudomonadati</taxon>
        <taxon>Pseudomonadota</taxon>
        <taxon>Alphaproteobacteria</taxon>
        <taxon>Acetobacterales</taxon>
        <taxon>Acidocellaceae</taxon>
        <taxon>Acidiphilium</taxon>
    </lineage>
</organism>
<dbReference type="RefSeq" id="WP_051657605.1">
    <property type="nucleotide sequence ID" value="NZ_FTNE01000033.1"/>
</dbReference>
<name>A0A8G2FHM0_ACIRU</name>